<dbReference type="EMBL" id="JBHRTS010000005">
    <property type="protein sequence ID" value="MFC3194780.1"/>
    <property type="molecule type" value="Genomic_DNA"/>
</dbReference>
<feature type="transmembrane region" description="Helical" evidence="1">
    <location>
        <begin position="63"/>
        <end position="87"/>
    </location>
</feature>
<feature type="transmembrane region" description="Helical" evidence="1">
    <location>
        <begin position="37"/>
        <end position="57"/>
    </location>
</feature>
<accession>A0ABV7J9K3</accession>
<sequence>MNDPTLNDLLSYQQPLDDQAFTAQLMQRVQAENRRRWRIMLMFIVLGVLLTLAYLWLLIPAAVWSTLLTPVNGIMLFVTGGFVLWLWTDTLASD</sequence>
<name>A0ABV7J9K3_9GAMM</name>
<proteinExistence type="predicted"/>
<gene>
    <name evidence="2" type="ORF">ACFODZ_11070</name>
</gene>
<dbReference type="Proteomes" id="UP001595533">
    <property type="component" value="Unassembled WGS sequence"/>
</dbReference>
<keyword evidence="1" id="KW-1133">Transmembrane helix</keyword>
<evidence type="ECO:0000256" key="1">
    <source>
        <dbReference type="SAM" id="Phobius"/>
    </source>
</evidence>
<reference evidence="3" key="1">
    <citation type="journal article" date="2019" name="Int. J. Syst. Evol. Microbiol.">
        <title>The Global Catalogue of Microorganisms (GCM) 10K type strain sequencing project: providing services to taxonomists for standard genome sequencing and annotation.</title>
        <authorList>
            <consortium name="The Broad Institute Genomics Platform"/>
            <consortium name="The Broad Institute Genome Sequencing Center for Infectious Disease"/>
            <person name="Wu L."/>
            <person name="Ma J."/>
        </authorList>
    </citation>
    <scope>NUCLEOTIDE SEQUENCE [LARGE SCALE GENOMIC DNA]</scope>
    <source>
        <strain evidence="3">KCTC 42953</strain>
    </source>
</reference>
<organism evidence="2 3">
    <name type="scientific">Marinicella sediminis</name>
    <dbReference type="NCBI Taxonomy" id="1792834"/>
    <lineage>
        <taxon>Bacteria</taxon>
        <taxon>Pseudomonadati</taxon>
        <taxon>Pseudomonadota</taxon>
        <taxon>Gammaproteobacteria</taxon>
        <taxon>Lysobacterales</taxon>
        <taxon>Marinicellaceae</taxon>
        <taxon>Marinicella</taxon>
    </lineage>
</organism>
<keyword evidence="1" id="KW-0812">Transmembrane</keyword>
<keyword evidence="1" id="KW-0472">Membrane</keyword>
<evidence type="ECO:0000313" key="3">
    <source>
        <dbReference type="Proteomes" id="UP001595533"/>
    </source>
</evidence>
<protein>
    <submittedName>
        <fullName evidence="2">Uncharacterized protein</fullName>
    </submittedName>
</protein>
<keyword evidence="3" id="KW-1185">Reference proteome</keyword>
<comment type="caution">
    <text evidence="2">The sequence shown here is derived from an EMBL/GenBank/DDBJ whole genome shotgun (WGS) entry which is preliminary data.</text>
</comment>
<dbReference type="RefSeq" id="WP_077410826.1">
    <property type="nucleotide sequence ID" value="NZ_JBHRTS010000005.1"/>
</dbReference>
<evidence type="ECO:0000313" key="2">
    <source>
        <dbReference type="EMBL" id="MFC3194780.1"/>
    </source>
</evidence>